<dbReference type="AlphaFoldDB" id="A0A7W7WQN1"/>
<organism evidence="1 2">
    <name type="scientific">Micromonospora polyrhachis</name>
    <dbReference type="NCBI Taxonomy" id="1282883"/>
    <lineage>
        <taxon>Bacteria</taxon>
        <taxon>Bacillati</taxon>
        <taxon>Actinomycetota</taxon>
        <taxon>Actinomycetes</taxon>
        <taxon>Micromonosporales</taxon>
        <taxon>Micromonosporaceae</taxon>
        <taxon>Micromonospora</taxon>
    </lineage>
</organism>
<name>A0A7W7WQN1_9ACTN</name>
<keyword evidence="2" id="KW-1185">Reference proteome</keyword>
<dbReference type="RefSeq" id="WP_281384881.1">
    <property type="nucleotide sequence ID" value="NZ_JACHJW010000001.1"/>
</dbReference>
<sequence>MNDPRRELYLQLLSVINGWPATESSVPALGWFIRALRAWMSG</sequence>
<proteinExistence type="predicted"/>
<reference evidence="1 2" key="1">
    <citation type="submission" date="2020-08" db="EMBL/GenBank/DDBJ databases">
        <title>Sequencing the genomes of 1000 actinobacteria strains.</title>
        <authorList>
            <person name="Klenk H.-P."/>
        </authorList>
    </citation>
    <scope>NUCLEOTIDE SEQUENCE [LARGE SCALE GENOMIC DNA]</scope>
    <source>
        <strain evidence="1 2">DSM 45886</strain>
    </source>
</reference>
<comment type="caution">
    <text evidence="1">The sequence shown here is derived from an EMBL/GenBank/DDBJ whole genome shotgun (WGS) entry which is preliminary data.</text>
</comment>
<dbReference type="EMBL" id="JACHJW010000001">
    <property type="protein sequence ID" value="MBB4960019.1"/>
    <property type="molecule type" value="Genomic_DNA"/>
</dbReference>
<gene>
    <name evidence="1" type="ORF">FHR38_003752</name>
</gene>
<dbReference type="Proteomes" id="UP000578819">
    <property type="component" value="Unassembled WGS sequence"/>
</dbReference>
<accession>A0A7W7WQN1</accession>
<evidence type="ECO:0000313" key="1">
    <source>
        <dbReference type="EMBL" id="MBB4960019.1"/>
    </source>
</evidence>
<protein>
    <submittedName>
        <fullName evidence="1">Uncharacterized protein</fullName>
    </submittedName>
</protein>
<evidence type="ECO:0000313" key="2">
    <source>
        <dbReference type="Proteomes" id="UP000578819"/>
    </source>
</evidence>